<protein>
    <submittedName>
        <fullName evidence="3">Uncharacterized protein</fullName>
    </submittedName>
</protein>
<proteinExistence type="predicted"/>
<evidence type="ECO:0000313" key="3">
    <source>
        <dbReference type="EMBL" id="CEJ91064.1"/>
    </source>
</evidence>
<dbReference type="EMBL" id="CDHN01000003">
    <property type="protein sequence ID" value="CEJ91064.1"/>
    <property type="molecule type" value="Genomic_DNA"/>
</dbReference>
<feature type="transmembrane region" description="Helical" evidence="2">
    <location>
        <begin position="50"/>
        <end position="73"/>
    </location>
</feature>
<accession>A0A0A1T8E4</accession>
<keyword evidence="2" id="KW-1133">Transmembrane helix</keyword>
<gene>
    <name evidence="3" type="ORF">VHEMI06802</name>
</gene>
<dbReference type="AlphaFoldDB" id="A0A0A1T8E4"/>
<evidence type="ECO:0000313" key="4">
    <source>
        <dbReference type="Proteomes" id="UP000039046"/>
    </source>
</evidence>
<reference evidence="3 4" key="1">
    <citation type="journal article" date="2015" name="Genome Announc.">
        <title>Draft Genome Sequence and Gene Annotation of the Entomopathogenic Fungus Verticillium hemipterigenum.</title>
        <authorList>
            <person name="Horn F."/>
            <person name="Habel A."/>
            <person name="Scharf D.H."/>
            <person name="Dworschak J."/>
            <person name="Brakhage A.A."/>
            <person name="Guthke R."/>
            <person name="Hertweck C."/>
            <person name="Linde J."/>
        </authorList>
    </citation>
    <scope>NUCLEOTIDE SEQUENCE [LARGE SCALE GENOMIC DNA]</scope>
</reference>
<evidence type="ECO:0000256" key="1">
    <source>
        <dbReference type="SAM" id="MobiDB-lite"/>
    </source>
</evidence>
<feature type="region of interest" description="Disordered" evidence="1">
    <location>
        <begin position="1"/>
        <end position="41"/>
    </location>
</feature>
<keyword evidence="2" id="KW-0812">Transmembrane</keyword>
<name>A0A0A1T8E4_9HYPO</name>
<feature type="compositionally biased region" description="Basic and acidic residues" evidence="1">
    <location>
        <begin position="99"/>
        <end position="108"/>
    </location>
</feature>
<organism evidence="3 4">
    <name type="scientific">[Torrubiella] hemipterigena</name>
    <dbReference type="NCBI Taxonomy" id="1531966"/>
    <lineage>
        <taxon>Eukaryota</taxon>
        <taxon>Fungi</taxon>
        <taxon>Dikarya</taxon>
        <taxon>Ascomycota</taxon>
        <taxon>Pezizomycotina</taxon>
        <taxon>Sordariomycetes</taxon>
        <taxon>Hypocreomycetidae</taxon>
        <taxon>Hypocreales</taxon>
        <taxon>Clavicipitaceae</taxon>
        <taxon>Clavicipitaceae incertae sedis</taxon>
        <taxon>'Torrubiella' clade</taxon>
    </lineage>
</organism>
<keyword evidence="4" id="KW-1185">Reference proteome</keyword>
<feature type="compositionally biased region" description="Basic and acidic residues" evidence="1">
    <location>
        <begin position="128"/>
        <end position="147"/>
    </location>
</feature>
<feature type="compositionally biased region" description="Polar residues" evidence="1">
    <location>
        <begin position="1"/>
        <end position="17"/>
    </location>
</feature>
<sequence>MPSATVSSYTPLVTEQPNGYDGRNQGQSGTEAGASGDSSANSISLSTGGMIAIIVVVVIVAIIGAVTATLFFIAKKREWTIKETIRRSAAKVKRVMTPKRTEFPDSVKRQMGGSTGRRDRRPSTSRSSADDVEKAWPLPADKKQSRR</sequence>
<dbReference type="OrthoDB" id="4941061at2759"/>
<dbReference type="HOGENOM" id="CLU_121070_0_0_1"/>
<feature type="compositionally biased region" description="Polar residues" evidence="1">
    <location>
        <begin position="24"/>
        <end position="41"/>
    </location>
</feature>
<dbReference type="Proteomes" id="UP000039046">
    <property type="component" value="Unassembled WGS sequence"/>
</dbReference>
<evidence type="ECO:0000256" key="2">
    <source>
        <dbReference type="SAM" id="Phobius"/>
    </source>
</evidence>
<feature type="region of interest" description="Disordered" evidence="1">
    <location>
        <begin position="90"/>
        <end position="147"/>
    </location>
</feature>
<keyword evidence="2" id="KW-0472">Membrane</keyword>